<accession>A0ABP6JI36</accession>
<evidence type="ECO:0000313" key="2">
    <source>
        <dbReference type="Proteomes" id="UP001500403"/>
    </source>
</evidence>
<comment type="caution">
    <text evidence="1">The sequence shown here is derived from an EMBL/GenBank/DDBJ whole genome shotgun (WGS) entry which is preliminary data.</text>
</comment>
<gene>
    <name evidence="1" type="ORF">GCM10010446_18290</name>
</gene>
<dbReference type="EMBL" id="BAAAUD010000018">
    <property type="protein sequence ID" value="GAA2933835.1"/>
    <property type="molecule type" value="Genomic_DNA"/>
</dbReference>
<proteinExistence type="predicted"/>
<dbReference type="Proteomes" id="UP001500403">
    <property type="component" value="Unassembled WGS sequence"/>
</dbReference>
<organism evidence="1 2">
    <name type="scientific">Streptomyces enissocaesilis</name>
    <dbReference type="NCBI Taxonomy" id="332589"/>
    <lineage>
        <taxon>Bacteria</taxon>
        <taxon>Bacillati</taxon>
        <taxon>Actinomycetota</taxon>
        <taxon>Actinomycetes</taxon>
        <taxon>Kitasatosporales</taxon>
        <taxon>Streptomycetaceae</taxon>
        <taxon>Streptomyces</taxon>
        <taxon>Streptomyces rochei group</taxon>
    </lineage>
</organism>
<protein>
    <submittedName>
        <fullName evidence="1">Uncharacterized protein</fullName>
    </submittedName>
</protein>
<dbReference type="RefSeq" id="WP_344493236.1">
    <property type="nucleotide sequence ID" value="NZ_BAAAUD010000018.1"/>
</dbReference>
<evidence type="ECO:0000313" key="1">
    <source>
        <dbReference type="EMBL" id="GAA2933835.1"/>
    </source>
</evidence>
<keyword evidence="2" id="KW-1185">Reference proteome</keyword>
<reference evidence="2" key="1">
    <citation type="journal article" date="2019" name="Int. J. Syst. Evol. Microbiol.">
        <title>The Global Catalogue of Microorganisms (GCM) 10K type strain sequencing project: providing services to taxonomists for standard genome sequencing and annotation.</title>
        <authorList>
            <consortium name="The Broad Institute Genomics Platform"/>
            <consortium name="The Broad Institute Genome Sequencing Center for Infectious Disease"/>
            <person name="Wu L."/>
            <person name="Ma J."/>
        </authorList>
    </citation>
    <scope>NUCLEOTIDE SEQUENCE [LARGE SCALE GENOMIC DNA]</scope>
    <source>
        <strain evidence="2">JCM 9088</strain>
    </source>
</reference>
<sequence length="88" mass="9391">MIPMEQCKSARANAEHLAALLRSALRRAGIPDDEAGKVRPLVTATGRAYVQFGALPLRDAVKLLEALARNQPTPHGADVLTLSDEAFG</sequence>
<name>A0ABP6JI36_9ACTN</name>